<reference evidence="3 4" key="1">
    <citation type="submission" date="2019-03" db="EMBL/GenBank/DDBJ databases">
        <title>Genomic Encyclopedia of Type Strains, Phase IV (KMG-IV): sequencing the most valuable type-strain genomes for metagenomic binning, comparative biology and taxonomic classification.</title>
        <authorList>
            <person name="Goeker M."/>
        </authorList>
    </citation>
    <scope>NUCLEOTIDE SEQUENCE [LARGE SCALE GENOMIC DNA]</scope>
    <source>
        <strain evidence="3 4">DSM 104836</strain>
    </source>
</reference>
<accession>A0A4R3JJR0</accession>
<evidence type="ECO:0000256" key="1">
    <source>
        <dbReference type="ARBA" id="ARBA00023012"/>
    </source>
</evidence>
<dbReference type="SUPFAM" id="SSF47226">
    <property type="entry name" value="Histidine-containing phosphotransfer domain, HPT domain"/>
    <property type="match status" value="1"/>
</dbReference>
<dbReference type="OrthoDB" id="7867809at2"/>
<feature type="domain" description="HPt" evidence="2">
    <location>
        <begin position="21"/>
        <end position="91"/>
    </location>
</feature>
<sequence>MIDWQRIAQLRDEIGVEDFEEVIELFLAEVEETLGALQDAPEAELEAMFHLLKGCALNLGFQGFADACLRAELAARNGDFAKVDRSAVKQIYDASRHDFLADAPA</sequence>
<dbReference type="Gene3D" id="1.20.120.160">
    <property type="entry name" value="HPT domain"/>
    <property type="match status" value="1"/>
</dbReference>
<dbReference type="InterPro" id="IPR008207">
    <property type="entry name" value="Sig_transdc_His_kin_Hpt_dom"/>
</dbReference>
<dbReference type="AlphaFoldDB" id="A0A4R3JJR0"/>
<organism evidence="3 4">
    <name type="scientific">Primorskyibacter sedentarius</name>
    <dbReference type="NCBI Taxonomy" id="745311"/>
    <lineage>
        <taxon>Bacteria</taxon>
        <taxon>Pseudomonadati</taxon>
        <taxon>Pseudomonadota</taxon>
        <taxon>Alphaproteobacteria</taxon>
        <taxon>Rhodobacterales</taxon>
        <taxon>Roseobacteraceae</taxon>
        <taxon>Primorskyibacter</taxon>
    </lineage>
</organism>
<evidence type="ECO:0000259" key="2">
    <source>
        <dbReference type="Pfam" id="PF01627"/>
    </source>
</evidence>
<keyword evidence="1" id="KW-0902">Two-component regulatory system</keyword>
<evidence type="ECO:0000313" key="4">
    <source>
        <dbReference type="Proteomes" id="UP000295696"/>
    </source>
</evidence>
<evidence type="ECO:0000313" key="3">
    <source>
        <dbReference type="EMBL" id="TCS66357.1"/>
    </source>
</evidence>
<dbReference type="RefSeq" id="WP_132242363.1">
    <property type="nucleotide sequence ID" value="NZ_SLZU01000002.1"/>
</dbReference>
<gene>
    <name evidence="3" type="ORF">EDD52_102174</name>
</gene>
<dbReference type="Pfam" id="PF01627">
    <property type="entry name" value="Hpt"/>
    <property type="match status" value="1"/>
</dbReference>
<dbReference type="InterPro" id="IPR036641">
    <property type="entry name" value="HPT_dom_sf"/>
</dbReference>
<keyword evidence="4" id="KW-1185">Reference proteome</keyword>
<dbReference type="Proteomes" id="UP000295696">
    <property type="component" value="Unassembled WGS sequence"/>
</dbReference>
<comment type="caution">
    <text evidence="3">The sequence shown here is derived from an EMBL/GenBank/DDBJ whole genome shotgun (WGS) entry which is preliminary data.</text>
</comment>
<protein>
    <submittedName>
        <fullName evidence="3">Hpt domain-containing protein</fullName>
    </submittedName>
</protein>
<dbReference type="EMBL" id="SLZU01000002">
    <property type="protein sequence ID" value="TCS66357.1"/>
    <property type="molecule type" value="Genomic_DNA"/>
</dbReference>
<dbReference type="GO" id="GO:0000160">
    <property type="term" value="P:phosphorelay signal transduction system"/>
    <property type="evidence" value="ECO:0007669"/>
    <property type="project" value="UniProtKB-KW"/>
</dbReference>
<dbReference type="GO" id="GO:0004672">
    <property type="term" value="F:protein kinase activity"/>
    <property type="evidence" value="ECO:0007669"/>
    <property type="project" value="UniProtKB-ARBA"/>
</dbReference>
<proteinExistence type="predicted"/>
<name>A0A4R3JJR0_9RHOB</name>